<dbReference type="InterPro" id="IPR007110">
    <property type="entry name" value="Ig-like_dom"/>
</dbReference>
<dbReference type="STRING" id="8078.ENSFHEP00000008183"/>
<proteinExistence type="predicted"/>
<protein>
    <recommendedName>
        <fullName evidence="3">Ig-like domain-containing protein</fullName>
    </recommendedName>
</protein>
<dbReference type="FunFam" id="2.60.40.10:FF:000283">
    <property type="entry name" value="Immunoglobulin kappa constant"/>
    <property type="match status" value="1"/>
</dbReference>
<dbReference type="AlphaFoldDB" id="A0A3Q2T2U4"/>
<dbReference type="Gene3D" id="2.60.40.10">
    <property type="entry name" value="Immunoglobulins"/>
    <property type="match status" value="2"/>
</dbReference>
<feature type="domain" description="Ig-like" evidence="3">
    <location>
        <begin position="138"/>
        <end position="226"/>
    </location>
</feature>
<dbReference type="Ensembl" id="ENSFHET00000002560.1">
    <property type="protein sequence ID" value="ENSFHEP00000008183.1"/>
    <property type="gene ID" value="ENSFHEG00000000218.1"/>
</dbReference>
<accession>A0A3Q2T2U4</accession>
<evidence type="ECO:0000313" key="5">
    <source>
        <dbReference type="Proteomes" id="UP000265000"/>
    </source>
</evidence>
<dbReference type="SUPFAM" id="SSF48726">
    <property type="entry name" value="Immunoglobulin"/>
    <property type="match status" value="2"/>
</dbReference>
<name>A0A3Q2T2U4_FUNHE</name>
<dbReference type="InterPro" id="IPR036179">
    <property type="entry name" value="Ig-like_dom_sf"/>
</dbReference>
<dbReference type="SMART" id="SM00407">
    <property type="entry name" value="IGc1"/>
    <property type="match status" value="1"/>
</dbReference>
<reference evidence="4" key="1">
    <citation type="submission" date="2025-08" db="UniProtKB">
        <authorList>
            <consortium name="Ensembl"/>
        </authorList>
    </citation>
    <scope>IDENTIFICATION</scope>
</reference>
<dbReference type="InterPro" id="IPR003597">
    <property type="entry name" value="Ig_C1-set"/>
</dbReference>
<keyword evidence="2" id="KW-0393">Immunoglobulin domain</keyword>
<dbReference type="PROSITE" id="PS50835">
    <property type="entry name" value="IG_LIKE"/>
    <property type="match status" value="1"/>
</dbReference>
<evidence type="ECO:0000256" key="2">
    <source>
        <dbReference type="ARBA" id="ARBA00023319"/>
    </source>
</evidence>
<dbReference type="PANTHER" id="PTHR23411">
    <property type="entry name" value="TAPASIN"/>
    <property type="match status" value="1"/>
</dbReference>
<evidence type="ECO:0000256" key="1">
    <source>
        <dbReference type="ARBA" id="ARBA00023157"/>
    </source>
</evidence>
<organism evidence="4 5">
    <name type="scientific">Fundulus heteroclitus</name>
    <name type="common">Killifish</name>
    <name type="synonym">Mummichog</name>
    <dbReference type="NCBI Taxonomy" id="8078"/>
    <lineage>
        <taxon>Eukaryota</taxon>
        <taxon>Metazoa</taxon>
        <taxon>Chordata</taxon>
        <taxon>Craniata</taxon>
        <taxon>Vertebrata</taxon>
        <taxon>Euteleostomi</taxon>
        <taxon>Actinopterygii</taxon>
        <taxon>Neopterygii</taxon>
        <taxon>Teleostei</taxon>
        <taxon>Neoteleostei</taxon>
        <taxon>Acanthomorphata</taxon>
        <taxon>Ovalentaria</taxon>
        <taxon>Atherinomorphae</taxon>
        <taxon>Cyprinodontiformes</taxon>
        <taxon>Fundulidae</taxon>
        <taxon>Fundulus</taxon>
    </lineage>
</organism>
<dbReference type="InterPro" id="IPR050380">
    <property type="entry name" value="Immune_Resp_Modulators"/>
</dbReference>
<sequence>RGELVVCSVCVCRCARSALADQVLQTPSVLIRSPGDIVLLVCTHNLSEHRVMLWYQKPAGKTELNLIGYLNYHTVSMEKPFEKSFSINGDLSSHETAGSARLEFLSAQCATVSFQSKAIFGEGTKVTVLESNGNFTAPKIQLFPPSIKECKSKKNEKKIKTLMCLASGFYPDHVTVSWQINGFNESRGVMTDDAAKKKDDGYTITSMLRVPASKWLKKGTNFTCIVHFFNGNETIPYSKSKYLRITQSAKLSYTVLVFKSSIYGLFLVLLMWKLQVCSIQSNCLLM</sequence>
<dbReference type="InterPro" id="IPR013783">
    <property type="entry name" value="Ig-like_fold"/>
</dbReference>
<keyword evidence="5" id="KW-1185">Reference proteome</keyword>
<reference evidence="4" key="2">
    <citation type="submission" date="2025-09" db="UniProtKB">
        <authorList>
            <consortium name="Ensembl"/>
        </authorList>
    </citation>
    <scope>IDENTIFICATION</scope>
</reference>
<evidence type="ECO:0000313" key="4">
    <source>
        <dbReference type="Ensembl" id="ENSFHEP00000008183.1"/>
    </source>
</evidence>
<dbReference type="Pfam" id="PF07654">
    <property type="entry name" value="C1-set"/>
    <property type="match status" value="1"/>
</dbReference>
<dbReference type="Proteomes" id="UP000265000">
    <property type="component" value="Unplaced"/>
</dbReference>
<keyword evidence="1" id="KW-1015">Disulfide bond</keyword>
<dbReference type="GeneTree" id="ENSGT00940000164625"/>
<evidence type="ECO:0000259" key="3">
    <source>
        <dbReference type="PROSITE" id="PS50835"/>
    </source>
</evidence>